<dbReference type="Proteomes" id="UP001242010">
    <property type="component" value="Chromosome"/>
</dbReference>
<dbReference type="RefSeq" id="WP_286354099.1">
    <property type="nucleotide sequence ID" value="NZ_AP027079.1"/>
</dbReference>
<gene>
    <name evidence="2" type="ORF">GETHOR_24820</name>
</gene>
<proteinExistence type="predicted"/>
<protein>
    <recommendedName>
        <fullName evidence="4">YfiR family protein</fullName>
    </recommendedName>
</protein>
<evidence type="ECO:0008006" key="4">
    <source>
        <dbReference type="Google" id="ProtNLM"/>
    </source>
</evidence>
<accession>A0ABM8DTL9</accession>
<feature type="signal peptide" evidence="1">
    <location>
        <begin position="1"/>
        <end position="22"/>
    </location>
</feature>
<dbReference type="EMBL" id="AP027079">
    <property type="protein sequence ID" value="BDU70381.1"/>
    <property type="molecule type" value="Genomic_DNA"/>
</dbReference>
<dbReference type="InterPro" id="IPR025293">
    <property type="entry name" value="YfiR/HmsC-like"/>
</dbReference>
<name>A0ABM8DTL9_9BACT</name>
<evidence type="ECO:0000313" key="3">
    <source>
        <dbReference type="Proteomes" id="UP001242010"/>
    </source>
</evidence>
<feature type="chain" id="PRO_5046254180" description="YfiR family protein" evidence="1">
    <location>
        <begin position="23"/>
        <end position="181"/>
    </location>
</feature>
<dbReference type="Pfam" id="PF13689">
    <property type="entry name" value="DUF4154"/>
    <property type="match status" value="1"/>
</dbReference>
<keyword evidence="3" id="KW-1185">Reference proteome</keyword>
<sequence>MRRTSACLVLATVAVGSAPLEAQAPVPEYALKAEVLLKVLSYVQWPSGLEPAGWPIDIVVVGKSPFGTYLDDYARARTIQRRPIRVRYQAKAADVGPCHAIFICRSEAGRADAVLAWARNHQVLTVSDDEGLARRGVMVNLVLEGHLVRLAVSPSAAAAAGITLTRLLPYTRILPPARPIP</sequence>
<organism evidence="2 3">
    <name type="scientific">Geothrix oryzae</name>
    <dbReference type="NCBI Taxonomy" id="2927975"/>
    <lineage>
        <taxon>Bacteria</taxon>
        <taxon>Pseudomonadati</taxon>
        <taxon>Acidobacteriota</taxon>
        <taxon>Holophagae</taxon>
        <taxon>Holophagales</taxon>
        <taxon>Holophagaceae</taxon>
        <taxon>Geothrix</taxon>
    </lineage>
</organism>
<evidence type="ECO:0000313" key="2">
    <source>
        <dbReference type="EMBL" id="BDU70381.1"/>
    </source>
</evidence>
<reference evidence="3" key="1">
    <citation type="journal article" date="2023" name="Int. J. Syst. Evol. Microbiol.">
        <title>Mesoterricola silvestris gen. nov., sp. nov., Mesoterricola sediminis sp. nov., Geothrix oryzae sp. nov., Geothrix edaphica sp. nov., Geothrix rubra sp. nov., and Geothrix limicola sp. nov., six novel members of Acidobacteriota isolated from soils.</title>
        <authorList>
            <person name="Itoh H."/>
            <person name="Sugisawa Y."/>
            <person name="Mise K."/>
            <person name="Xu Z."/>
            <person name="Kuniyasu M."/>
            <person name="Ushijima N."/>
            <person name="Kawano K."/>
            <person name="Kobayashi E."/>
            <person name="Shiratori Y."/>
            <person name="Masuda Y."/>
            <person name="Senoo K."/>
        </authorList>
    </citation>
    <scope>NUCLEOTIDE SEQUENCE [LARGE SCALE GENOMIC DNA]</scope>
    <source>
        <strain evidence="3">Red222</strain>
    </source>
</reference>
<evidence type="ECO:0000256" key="1">
    <source>
        <dbReference type="SAM" id="SignalP"/>
    </source>
</evidence>
<keyword evidence="1" id="KW-0732">Signal</keyword>